<reference evidence="1 2" key="1">
    <citation type="submission" date="2022-04" db="EMBL/GenBank/DDBJ databases">
        <title>Genome sequence of soybean root-associated Caulobacter segnis RL271.</title>
        <authorList>
            <person name="Longley R."/>
            <person name="Bonito G."/>
            <person name="Trigodet F."/>
            <person name="Crosson S."/>
            <person name="Fiebig A."/>
        </authorList>
    </citation>
    <scope>NUCLEOTIDE SEQUENCE [LARGE SCALE GENOMIC DNA]</scope>
    <source>
        <strain evidence="1 2">RL271</strain>
    </source>
</reference>
<dbReference type="EMBL" id="CP096040">
    <property type="protein sequence ID" value="USQ97009.1"/>
    <property type="molecule type" value="Genomic_DNA"/>
</dbReference>
<dbReference type="Proteomes" id="UP001057520">
    <property type="component" value="Chromosome"/>
</dbReference>
<gene>
    <name evidence="1" type="ORF">MZV50_05450</name>
</gene>
<protein>
    <submittedName>
        <fullName evidence="1">Antitoxin</fullName>
    </submittedName>
</protein>
<sequence>MAEPEPEIFDELEDEAELAADAAADADLEAGRVVPHERVREWLKSLGTPNQLPTPYSWRK</sequence>
<evidence type="ECO:0000313" key="1">
    <source>
        <dbReference type="EMBL" id="USQ97009.1"/>
    </source>
</evidence>
<accession>A0ABY4ZWJ6</accession>
<proteinExistence type="predicted"/>
<name>A0ABY4ZWJ6_9CAUL</name>
<keyword evidence="2" id="KW-1185">Reference proteome</keyword>
<evidence type="ECO:0000313" key="2">
    <source>
        <dbReference type="Proteomes" id="UP001057520"/>
    </source>
</evidence>
<organism evidence="1 2">
    <name type="scientific">Caulobacter segnis</name>
    <dbReference type="NCBI Taxonomy" id="88688"/>
    <lineage>
        <taxon>Bacteria</taxon>
        <taxon>Pseudomonadati</taxon>
        <taxon>Pseudomonadota</taxon>
        <taxon>Alphaproteobacteria</taxon>
        <taxon>Caulobacterales</taxon>
        <taxon>Caulobacteraceae</taxon>
        <taxon>Caulobacter</taxon>
    </lineage>
</organism>